<feature type="domain" description="PA14" evidence="5">
    <location>
        <begin position="397"/>
        <end position="551"/>
    </location>
</feature>
<evidence type="ECO:0000259" key="5">
    <source>
        <dbReference type="PROSITE" id="PS51820"/>
    </source>
</evidence>
<evidence type="ECO:0000256" key="1">
    <source>
        <dbReference type="ARBA" id="ARBA00005336"/>
    </source>
</evidence>
<evidence type="ECO:0000256" key="3">
    <source>
        <dbReference type="ARBA" id="ARBA00023277"/>
    </source>
</evidence>
<dbReference type="InterPro" id="IPR017853">
    <property type="entry name" value="GH"/>
</dbReference>
<dbReference type="InterPro" id="IPR037524">
    <property type="entry name" value="PA14/GLEYA"/>
</dbReference>
<dbReference type="GO" id="GO:0004553">
    <property type="term" value="F:hydrolase activity, hydrolyzing O-glycosyl compounds"/>
    <property type="evidence" value="ECO:0007669"/>
    <property type="project" value="InterPro"/>
</dbReference>
<dbReference type="InterPro" id="IPR001764">
    <property type="entry name" value="Glyco_hydro_3_N"/>
</dbReference>
<dbReference type="PANTHER" id="PTHR42715">
    <property type="entry name" value="BETA-GLUCOSIDASE"/>
    <property type="match status" value="1"/>
</dbReference>
<evidence type="ECO:0000313" key="7">
    <source>
        <dbReference type="Proteomes" id="UP000331127"/>
    </source>
</evidence>
<dbReference type="InterPro" id="IPR050288">
    <property type="entry name" value="Cellulose_deg_GH3"/>
</dbReference>
<dbReference type="InterPro" id="IPR002772">
    <property type="entry name" value="Glyco_hydro_3_C"/>
</dbReference>
<dbReference type="Pfam" id="PF01915">
    <property type="entry name" value="Glyco_hydro_3_C"/>
    <property type="match status" value="1"/>
</dbReference>
<dbReference type="Gene3D" id="2.60.40.10">
    <property type="entry name" value="Immunoglobulins"/>
    <property type="match status" value="1"/>
</dbReference>
<keyword evidence="3" id="KW-0119">Carbohydrate metabolism</keyword>
<reference evidence="6 7" key="1">
    <citation type="submission" date="2019-10" db="EMBL/GenBank/DDBJ databases">
        <title>Whole genome shotgun sequence of Acrocarpospora macrocephala NBRC 16266.</title>
        <authorList>
            <person name="Ichikawa N."/>
            <person name="Kimura A."/>
            <person name="Kitahashi Y."/>
            <person name="Komaki H."/>
            <person name="Oguchi A."/>
        </authorList>
    </citation>
    <scope>NUCLEOTIDE SEQUENCE [LARGE SCALE GENOMIC DNA]</scope>
    <source>
        <strain evidence="6 7">NBRC 16266</strain>
    </source>
</reference>
<dbReference type="InterPro" id="IPR026891">
    <property type="entry name" value="Fn3-like"/>
</dbReference>
<dbReference type="Proteomes" id="UP000331127">
    <property type="component" value="Unassembled WGS sequence"/>
</dbReference>
<dbReference type="RefSeq" id="WP_155356760.1">
    <property type="nucleotide sequence ID" value="NZ_BAAAHL010000049.1"/>
</dbReference>
<dbReference type="EMBL" id="BLAE01000029">
    <property type="protein sequence ID" value="GES11390.1"/>
    <property type="molecule type" value="Genomic_DNA"/>
</dbReference>
<comment type="similarity">
    <text evidence="1 4">Belongs to the glycosyl hydrolase 3 family.</text>
</comment>
<dbReference type="InterPro" id="IPR019800">
    <property type="entry name" value="Glyco_hydro_3_AS"/>
</dbReference>
<keyword evidence="7" id="KW-1185">Reference proteome</keyword>
<evidence type="ECO:0000313" key="6">
    <source>
        <dbReference type="EMBL" id="GES11390.1"/>
    </source>
</evidence>
<proteinExistence type="inferred from homology"/>
<dbReference type="Gene3D" id="3.20.20.300">
    <property type="entry name" value="Glycoside hydrolase, family 3, N-terminal domain"/>
    <property type="match status" value="1"/>
</dbReference>
<organism evidence="6 7">
    <name type="scientific">Acrocarpospora macrocephala</name>
    <dbReference type="NCBI Taxonomy" id="150177"/>
    <lineage>
        <taxon>Bacteria</taxon>
        <taxon>Bacillati</taxon>
        <taxon>Actinomycetota</taxon>
        <taxon>Actinomycetes</taxon>
        <taxon>Streptosporangiales</taxon>
        <taxon>Streptosporangiaceae</taxon>
        <taxon>Acrocarpospora</taxon>
    </lineage>
</organism>
<keyword evidence="2 4" id="KW-0378">Hydrolase</keyword>
<dbReference type="Pfam" id="PF07691">
    <property type="entry name" value="PA14"/>
    <property type="match status" value="1"/>
</dbReference>
<dbReference type="InterPro" id="IPR013783">
    <property type="entry name" value="Ig-like_fold"/>
</dbReference>
<evidence type="ECO:0000256" key="2">
    <source>
        <dbReference type="ARBA" id="ARBA00022801"/>
    </source>
</evidence>
<dbReference type="OrthoDB" id="3187421at2"/>
<protein>
    <submittedName>
        <fullName evidence="6">Beta-glucosidase</fullName>
    </submittedName>
</protein>
<name>A0A5M3WS07_9ACTN</name>
<dbReference type="SUPFAM" id="SSF52279">
    <property type="entry name" value="Beta-D-glucan exohydrolase, C-terminal domain"/>
    <property type="match status" value="1"/>
</dbReference>
<dbReference type="InterPro" id="IPR036881">
    <property type="entry name" value="Glyco_hydro_3_C_sf"/>
</dbReference>
<accession>A0A5M3WS07</accession>
<dbReference type="InterPro" id="IPR011658">
    <property type="entry name" value="PA14_dom"/>
</dbReference>
<dbReference type="Gene3D" id="2.60.120.260">
    <property type="entry name" value="Galactose-binding domain-like"/>
    <property type="match status" value="1"/>
</dbReference>
<comment type="caution">
    <text evidence="6">The sequence shown here is derived from an EMBL/GenBank/DDBJ whole genome shotgun (WGS) entry which is preliminary data.</text>
</comment>
<gene>
    <name evidence="6" type="ORF">Amac_049870</name>
</gene>
<dbReference type="PRINTS" id="PR00133">
    <property type="entry name" value="GLHYDRLASE3"/>
</dbReference>
<dbReference type="PANTHER" id="PTHR42715:SF10">
    <property type="entry name" value="BETA-GLUCOSIDASE"/>
    <property type="match status" value="1"/>
</dbReference>
<dbReference type="SMART" id="SM01217">
    <property type="entry name" value="Fn3_like"/>
    <property type="match status" value="1"/>
</dbReference>
<evidence type="ECO:0000256" key="4">
    <source>
        <dbReference type="RuleBase" id="RU361161"/>
    </source>
</evidence>
<dbReference type="Gene3D" id="3.40.50.1700">
    <property type="entry name" value="Glycoside hydrolase family 3 C-terminal domain"/>
    <property type="match status" value="1"/>
</dbReference>
<dbReference type="AlphaFoldDB" id="A0A5M3WS07"/>
<dbReference type="GO" id="GO:0005975">
    <property type="term" value="P:carbohydrate metabolic process"/>
    <property type="evidence" value="ECO:0007669"/>
    <property type="project" value="InterPro"/>
</dbReference>
<dbReference type="PROSITE" id="PS00775">
    <property type="entry name" value="GLYCOSYL_HYDROL_F3"/>
    <property type="match status" value="1"/>
</dbReference>
<dbReference type="Pfam" id="PF14310">
    <property type="entry name" value="Fn3-like"/>
    <property type="match status" value="1"/>
</dbReference>
<dbReference type="PROSITE" id="PS51820">
    <property type="entry name" value="PA14"/>
    <property type="match status" value="1"/>
</dbReference>
<keyword evidence="4" id="KW-0326">Glycosidase</keyword>
<dbReference type="InterPro" id="IPR036962">
    <property type="entry name" value="Glyco_hydro_3_N_sf"/>
</dbReference>
<dbReference type="SUPFAM" id="SSF51445">
    <property type="entry name" value="(Trans)glycosidases"/>
    <property type="match status" value="1"/>
</dbReference>
<sequence length="810" mass="86746">MDEVTQALGKLDLDTKAALLAGQDMWTLPAIPEIGLDSLVMSDGPIGVRGMEWTAVDPSIALPSPTALAATWDVALARRVGGLLAQEARRKGVHVLLAPTVNLHRSPLGGRHFECYSEDPLLSGEIAAGYVIGVQERGVAVTVKHFVANDFETERFTANVLVGERALRELYLAPFEIVNLKAGPYGVMAAYNRVNGPTMTEHDELQNRVLREEWGFDGFIVSDWTAARDTVRAANGGLDVAMPGPRTVYGPALADAVKAGEVSEAVLDEHVLRVLTVAARTGALRTSGPRSEFEHVDGEALAREVAARSVTLLRNEPAAARSGGPWPQGQATRGILPLPAGTRIALIGGLAKDARVMGGGSAQVYPEHVVSPLEGLRAAGLDVTYARGADPSPNLNPARDGFTITSTARAADGRVLGTFPQVDGMLTWIGQTPVPYDELHTVEIGGTFTPDVDGVHEFAIDGLGAFRLEIDGSTLHEGVIKPPPDQAADAIFVPAQKVFTVELTAGRPVDVLLVHTVYKGQVGEMPLAFVGFGLAHREPRPDADTLLAQAEAAAREADVAVVVVGTSKEIESEGFDRRSLRIPERQDELVARVAAANPNTIVVVNAGSPVEMPWREEVAATLLTWFPGQEGGHALADVLTGAAEPGGRLPTTWPVAMADCPVLDVTPRDGEIRYDEGVFIGYRAWDRTDTEPAYPFGHGLGYTTWDYESIGYANDTLTVRLRNTGTRPGREVVQAYLSPVEPDENRPARWLAGFAVADAEPGASVDVTIEIPRRTAEIWTDKGWRLVEGDYVLTAAHSLTEPRLSTPITF</sequence>
<dbReference type="Pfam" id="PF00933">
    <property type="entry name" value="Glyco_hydro_3"/>
    <property type="match status" value="1"/>
</dbReference>